<feature type="compositionally biased region" description="Basic and acidic residues" evidence="2">
    <location>
        <begin position="627"/>
        <end position="643"/>
    </location>
</feature>
<organism evidence="3 4">
    <name type="scientific">Pocillopora damicornis</name>
    <name type="common">Cauliflower coral</name>
    <name type="synonym">Millepora damicornis</name>
    <dbReference type="NCBI Taxonomy" id="46731"/>
    <lineage>
        <taxon>Eukaryota</taxon>
        <taxon>Metazoa</taxon>
        <taxon>Cnidaria</taxon>
        <taxon>Anthozoa</taxon>
        <taxon>Hexacorallia</taxon>
        <taxon>Scleractinia</taxon>
        <taxon>Astrocoeniina</taxon>
        <taxon>Pocilloporidae</taxon>
        <taxon>Pocillopora</taxon>
    </lineage>
</organism>
<feature type="region of interest" description="Disordered" evidence="2">
    <location>
        <begin position="182"/>
        <end position="295"/>
    </location>
</feature>
<feature type="compositionally biased region" description="Polar residues" evidence="2">
    <location>
        <begin position="1507"/>
        <end position="1550"/>
    </location>
</feature>
<feature type="compositionally biased region" description="Polar residues" evidence="2">
    <location>
        <begin position="770"/>
        <end position="780"/>
    </location>
</feature>
<feature type="compositionally biased region" description="Polar residues" evidence="2">
    <location>
        <begin position="357"/>
        <end position="368"/>
    </location>
</feature>
<feature type="compositionally biased region" description="Basic and acidic residues" evidence="2">
    <location>
        <begin position="906"/>
        <end position="916"/>
    </location>
</feature>
<feature type="region of interest" description="Disordered" evidence="2">
    <location>
        <begin position="811"/>
        <end position="939"/>
    </location>
</feature>
<dbReference type="OrthoDB" id="5967686at2759"/>
<feature type="compositionally biased region" description="Basic and acidic residues" evidence="2">
    <location>
        <begin position="12"/>
        <end position="27"/>
    </location>
</feature>
<feature type="region of interest" description="Disordered" evidence="2">
    <location>
        <begin position="1507"/>
        <end position="1612"/>
    </location>
</feature>
<feature type="compositionally biased region" description="Polar residues" evidence="2">
    <location>
        <begin position="686"/>
        <end position="702"/>
    </location>
</feature>
<feature type="region of interest" description="Disordered" evidence="2">
    <location>
        <begin position="401"/>
        <end position="471"/>
    </location>
</feature>
<feature type="region of interest" description="Disordered" evidence="2">
    <location>
        <begin position="761"/>
        <end position="780"/>
    </location>
</feature>
<sequence length="1710" mass="194383">MYSKKSYSSGTEDVREYNDAKTGREAGRPSFISSLCIGPKEDKIEREIYPTKEASERVSENTTKSFVTRSVIDKRSTSSYRTSEKIQSVKSRDLPGYSGREATTDPISSFYSSYSKDEYLRDAAKVNQLADKSEDVISSFYRSSVGFRKDRSVDQKTNIAGENGESIRATSYKAAAAELRAAKGVSWRNDRSTDSSSSLKGRSSLQSIKEADKENGGPTTINSENINILRRALERKDASNSLDRERLSKKFSEDDSIDISKHTSKAHVNLSGKHGDSDSHRKTTLTITSKSEKDDVVGRRETFDVHTVMQNGKASDWGIFPREIKARSRSTESLNEKKRDRSGIFREVPGRSEFLSHSRSLSDFGTTGSDDDKRFSRESRRTGSLDRNAGFVDRWNRADRNGRSSSLSRLRSRSSEELRPSYEDKQVYPSYRSRALHRQGNFDREGSFRRDETNRRDSRMGEMRSSTRDKLREDIARLKAEAENRTTKKDVKLYSFSQEPTIHDKLKEDIAKLKAETLTRDHVKPYVPPPSLRPASANISSRWRSREPSIQDRLKEDIARLKAEAEKMPSFPKRTSDVITEIIIPDRRMEDMADVRHGGISRTLVERYNVSNNDGVVFKDVSRNEETKRFGDAKNPKEDEITRRRGSLRNDQPKLRNEFRNVEKSIGDEVPLRPPADYFHPFSDRTVPSSTRTTEGAVSVRSTRPPLWPKENENGSTERENLLTTPRDISTDPSNSSKFQSAEAYANKRVFKADSIVSISSSKEARGGPSSVQGHSRGSISTEGRSAYYYREMGDKENGIPDSILRRSYEEIPKPAALPRPRDDTVRLPYSRYESVTHGRKYPASSPEGLQGEPGYEDWRERDERRSVRVHSNDEFVTRKTIRDDSVISRKRWEDNTPRSLSSKVESPRHIPERSKPSPRRTSTREDKHISEENKTRFCEEIDAPLPEYKEIKTSPVIGELRKKIEQLKDKVDTLDDRRARMKLERYVDDHSERKPDVDIKPPVHIKRYQPTEFKPGSGSEVDGPDSLGKRESITSETISRQISRQTSTASTLRQISSIQDDVRTTPQSHAEEVISPTSKPDQKPAVMKQMCDAQTMTPPDVQQNVVTTVVQRQDSIVDERDRLKELRGVPIDYRRTTQIEEVDREQVRDNGVTMIQVDSHQQTISPKKDVQEWWNAFTAEDVDRLLKIGNWSPWNAYTAEDVDRMFHVGPVRRRSFHRRSLRRYPKIRQYKDDPVDVLVRVRGRREKHRRPQCIIAQAAPEEKAIVLRETKETTEPYIRTIKVDDVYGADAVRVENGVVKIKVGDKGRKTWGRILQKKNDIFESDGIVTVPVSGDQCEDGMYYTSHYKGQQQDGKARTPIKFKIQEQNAAKSNKIRVAREMRRTGSMRRRRKAAASSLCPYIVGARYYRGKILLTCADAHRSQNRAQSGHQEIVVRQPQSSSKVTGNEIVLRRNSQPPAFPVKTIQRIHEGHKTTSHAATTRAEDGKMIITVHAVPPRPQRFSLKQAGQNMTSSSYHGKTSEQRGVSSTSGNYLVSSTSGPQGYVTSSRPSREGNAGTSYYVTDPSDSFGRRSGYHSASRYHSSNELSSTPTIIPYEDGPTSRRGTQSGSFITDPSSYYGFYDAPGSRIVSSDPRLNARTGYGEKFNLRDHGGLSSVRYVNGARQGSRIINERMKSNGHYRYGSSWNSTQQDTLNGRSMSWAVEVVPDF</sequence>
<feature type="compositionally biased region" description="Basic and acidic residues" evidence="2">
    <location>
        <begin position="857"/>
        <end position="897"/>
    </location>
</feature>
<feature type="compositionally biased region" description="Polar residues" evidence="2">
    <location>
        <begin position="1581"/>
        <end position="1593"/>
    </location>
</feature>
<reference evidence="3 4" key="1">
    <citation type="journal article" date="2018" name="Sci. Rep.">
        <title>Comparative analysis of the Pocillopora damicornis genome highlights role of immune system in coral evolution.</title>
        <authorList>
            <person name="Cunning R."/>
            <person name="Bay R.A."/>
            <person name="Gillette P."/>
            <person name="Baker A.C."/>
            <person name="Traylor-Knowles N."/>
        </authorList>
    </citation>
    <scope>NUCLEOTIDE SEQUENCE [LARGE SCALE GENOMIC DNA]</scope>
    <source>
        <strain evidence="3">RSMAS</strain>
        <tissue evidence="3">Whole animal</tissue>
    </source>
</reference>
<feature type="region of interest" description="Disordered" evidence="2">
    <location>
        <begin position="1426"/>
        <end position="1488"/>
    </location>
</feature>
<dbReference type="EMBL" id="RCHS01003809">
    <property type="protein sequence ID" value="RMX39551.1"/>
    <property type="molecule type" value="Genomic_DNA"/>
</dbReference>
<feature type="compositionally biased region" description="Basic and acidic residues" evidence="2">
    <location>
        <begin position="440"/>
        <end position="471"/>
    </location>
</feature>
<accession>A0A3M6TE01</accession>
<feature type="region of interest" description="Disordered" evidence="2">
    <location>
        <begin position="524"/>
        <end position="548"/>
    </location>
</feature>
<keyword evidence="1" id="KW-0175">Coiled coil</keyword>
<feature type="compositionally biased region" description="Low complexity" evidence="2">
    <location>
        <begin position="194"/>
        <end position="207"/>
    </location>
</feature>
<protein>
    <submittedName>
        <fullName evidence="3">Uncharacterized protein</fullName>
    </submittedName>
</protein>
<evidence type="ECO:0000256" key="2">
    <source>
        <dbReference type="SAM" id="MobiDB-lite"/>
    </source>
</evidence>
<feature type="compositionally biased region" description="Basic and acidic residues" evidence="2">
    <location>
        <begin position="370"/>
        <end position="383"/>
    </location>
</feature>
<feature type="compositionally biased region" description="Basic and acidic residues" evidence="2">
    <location>
        <begin position="231"/>
        <end position="261"/>
    </location>
</feature>
<feature type="region of interest" description="Disordered" evidence="2">
    <location>
        <begin position="76"/>
        <end position="105"/>
    </location>
</feature>
<name>A0A3M6TE01_POCDA</name>
<dbReference type="OMA" id="PFNTVPV"/>
<feature type="compositionally biased region" description="Basic and acidic residues" evidence="2">
    <location>
        <begin position="413"/>
        <end position="426"/>
    </location>
</feature>
<keyword evidence="4" id="KW-1185">Reference proteome</keyword>
<gene>
    <name evidence="3" type="ORF">pdam_00006122</name>
</gene>
<feature type="region of interest" description="Disordered" evidence="2">
    <location>
        <begin position="627"/>
        <end position="737"/>
    </location>
</feature>
<evidence type="ECO:0000313" key="3">
    <source>
        <dbReference type="EMBL" id="RMX39551.1"/>
    </source>
</evidence>
<dbReference type="Proteomes" id="UP000275408">
    <property type="component" value="Unassembled WGS sequence"/>
</dbReference>
<feature type="region of interest" description="Disordered" evidence="2">
    <location>
        <begin position="357"/>
        <end position="383"/>
    </location>
</feature>
<feature type="compositionally biased region" description="Polar residues" evidence="2">
    <location>
        <begin position="77"/>
        <end position="89"/>
    </location>
</feature>
<feature type="region of interest" description="Disordered" evidence="2">
    <location>
        <begin position="1009"/>
        <end position="1086"/>
    </location>
</feature>
<evidence type="ECO:0000256" key="1">
    <source>
        <dbReference type="SAM" id="Coils"/>
    </source>
</evidence>
<feature type="region of interest" description="Disordered" evidence="2">
    <location>
        <begin position="1"/>
        <end position="32"/>
    </location>
</feature>
<feature type="compositionally biased region" description="Basic and acidic residues" evidence="2">
    <location>
        <begin position="710"/>
        <end position="721"/>
    </location>
</feature>
<evidence type="ECO:0000313" key="4">
    <source>
        <dbReference type="Proteomes" id="UP000275408"/>
    </source>
</evidence>
<comment type="caution">
    <text evidence="3">The sequence shown here is derived from an EMBL/GenBank/DDBJ whole genome shotgun (WGS) entry which is preliminary data.</text>
</comment>
<feature type="compositionally biased region" description="Polar residues" evidence="2">
    <location>
        <begin position="217"/>
        <end position="226"/>
    </location>
</feature>
<feature type="compositionally biased region" description="Polar residues" evidence="2">
    <location>
        <begin position="1035"/>
        <end position="1069"/>
    </location>
</feature>
<feature type="compositionally biased region" description="Basic and acidic residues" evidence="2">
    <location>
        <begin position="651"/>
        <end position="671"/>
    </location>
</feature>
<feature type="coiled-coil region" evidence="1">
    <location>
        <begin position="958"/>
        <end position="985"/>
    </location>
</feature>
<proteinExistence type="predicted"/>
<feature type="compositionally biased region" description="Polar residues" evidence="2">
    <location>
        <begin position="722"/>
        <end position="737"/>
    </location>
</feature>
<feature type="compositionally biased region" description="Polar residues" evidence="2">
    <location>
        <begin position="1"/>
        <end position="11"/>
    </location>
</feature>
<feature type="compositionally biased region" description="Basic and acidic residues" evidence="2">
    <location>
        <begin position="923"/>
        <end position="939"/>
    </location>
</feature>